<proteinExistence type="predicted"/>
<dbReference type="AlphaFoldDB" id="A0A4Y9T096"/>
<protein>
    <submittedName>
        <fullName evidence="1">Uncharacterized protein</fullName>
    </submittedName>
</protein>
<reference evidence="1 2" key="1">
    <citation type="submission" date="2019-03" db="EMBL/GenBank/DDBJ databases">
        <title>Draft Genome Sequence of Duganella callidus sp. nov., a Novel Duganella Species Isolated from Cultivated Soil.</title>
        <authorList>
            <person name="Raths R."/>
            <person name="Peta V."/>
            <person name="Bucking H."/>
        </authorList>
    </citation>
    <scope>NUCLEOTIDE SEQUENCE [LARGE SCALE GENOMIC DNA]</scope>
    <source>
        <strain evidence="1 2">DN04</strain>
    </source>
</reference>
<evidence type="ECO:0000313" key="2">
    <source>
        <dbReference type="Proteomes" id="UP000297729"/>
    </source>
</evidence>
<dbReference type="Proteomes" id="UP000297729">
    <property type="component" value="Unassembled WGS sequence"/>
</dbReference>
<gene>
    <name evidence="1" type="ORF">E4L98_01465</name>
</gene>
<evidence type="ECO:0000313" key="1">
    <source>
        <dbReference type="EMBL" id="TFW30908.1"/>
    </source>
</evidence>
<organism evidence="1 2">
    <name type="scientific">Duganella callida</name>
    <dbReference type="NCBI Taxonomy" id="2561932"/>
    <lineage>
        <taxon>Bacteria</taxon>
        <taxon>Pseudomonadati</taxon>
        <taxon>Pseudomonadota</taxon>
        <taxon>Betaproteobacteria</taxon>
        <taxon>Burkholderiales</taxon>
        <taxon>Oxalobacteraceae</taxon>
        <taxon>Telluria group</taxon>
        <taxon>Duganella</taxon>
    </lineage>
</organism>
<sequence>MNAAKKLLKIFRKNPKVLPKPAVTGLDVAKKSRFIALIVASKQDLFEDFEPAQTRISSGF</sequence>
<name>A0A4Y9T096_9BURK</name>
<accession>A0A4Y9T096</accession>
<dbReference type="EMBL" id="SPVG01000015">
    <property type="protein sequence ID" value="TFW30908.1"/>
    <property type="molecule type" value="Genomic_DNA"/>
</dbReference>
<dbReference type="RefSeq" id="WP_167761248.1">
    <property type="nucleotide sequence ID" value="NZ_SPVG01000015.1"/>
</dbReference>
<comment type="caution">
    <text evidence="1">The sequence shown here is derived from an EMBL/GenBank/DDBJ whole genome shotgun (WGS) entry which is preliminary data.</text>
</comment>
<keyword evidence="2" id="KW-1185">Reference proteome</keyword>